<dbReference type="PANTHER" id="PTHR47245:SF1">
    <property type="entry name" value="FOLDASE PROTEIN PRSA"/>
    <property type="match status" value="1"/>
</dbReference>
<name>A0A0U9HDJ2_9FIRM</name>
<comment type="catalytic activity">
    <reaction evidence="1">
        <text>[protein]-peptidylproline (omega=180) = [protein]-peptidylproline (omega=0)</text>
        <dbReference type="Rhea" id="RHEA:16237"/>
        <dbReference type="Rhea" id="RHEA-COMP:10747"/>
        <dbReference type="Rhea" id="RHEA-COMP:10748"/>
        <dbReference type="ChEBI" id="CHEBI:83833"/>
        <dbReference type="ChEBI" id="CHEBI:83834"/>
        <dbReference type="EC" id="5.2.1.8"/>
    </reaction>
</comment>
<evidence type="ECO:0000256" key="6">
    <source>
        <dbReference type="PROSITE-ProRule" id="PRU00278"/>
    </source>
</evidence>
<dbReference type="PROSITE" id="PS50198">
    <property type="entry name" value="PPIC_PPIASE_2"/>
    <property type="match status" value="1"/>
</dbReference>
<dbReference type="Pfam" id="PF13624">
    <property type="entry name" value="SurA_N_3"/>
    <property type="match status" value="1"/>
</dbReference>
<gene>
    <name evidence="9" type="ORF">TSYNT_693</name>
</gene>
<evidence type="ECO:0000256" key="1">
    <source>
        <dbReference type="ARBA" id="ARBA00000971"/>
    </source>
</evidence>
<dbReference type="EMBL" id="DF977000">
    <property type="protein sequence ID" value="GAQ24714.1"/>
    <property type="molecule type" value="Genomic_DNA"/>
</dbReference>
<dbReference type="SUPFAM" id="SSF54534">
    <property type="entry name" value="FKBP-like"/>
    <property type="match status" value="1"/>
</dbReference>
<dbReference type="Gene3D" id="1.10.4030.10">
    <property type="entry name" value="Porin chaperone SurA, peptide-binding domain"/>
    <property type="match status" value="1"/>
</dbReference>
<proteinExistence type="predicted"/>
<dbReference type="InterPro" id="IPR023058">
    <property type="entry name" value="PPIase_PpiC_CS"/>
</dbReference>
<evidence type="ECO:0000256" key="5">
    <source>
        <dbReference type="ARBA" id="ARBA00023235"/>
    </source>
</evidence>
<dbReference type="AlphaFoldDB" id="A0A0U9HDJ2"/>
<dbReference type="Proteomes" id="UP000062160">
    <property type="component" value="Unassembled WGS sequence"/>
</dbReference>
<dbReference type="RefSeq" id="WP_059031798.1">
    <property type="nucleotide sequence ID" value="NZ_BSDN01000003.1"/>
</dbReference>
<evidence type="ECO:0000313" key="9">
    <source>
        <dbReference type="EMBL" id="GAQ24714.1"/>
    </source>
</evidence>
<evidence type="ECO:0000313" key="10">
    <source>
        <dbReference type="Proteomes" id="UP000062160"/>
    </source>
</evidence>
<keyword evidence="3 7" id="KW-0732">Signal</keyword>
<keyword evidence="10" id="KW-1185">Reference proteome</keyword>
<protein>
    <recommendedName>
        <fullName evidence="2">peptidylprolyl isomerase</fullName>
        <ecNumber evidence="2">5.2.1.8</ecNumber>
    </recommendedName>
</protein>
<feature type="domain" description="PpiC" evidence="8">
    <location>
        <begin position="188"/>
        <end position="278"/>
    </location>
</feature>
<sequence length="322" mass="36544">MKNTVKTLVILFMCAAFFISGCQNVEKVEKQGKVIDGKEVIAKVNDEYILKSDYDYQVAQVKSALEANGQDFSKDEGKKILEEIKKQVLDAMINDKIALQQAEKEGVSLSDEELRDAMNSLEEYHGGKDALDKYISQQGLDRESFEKSVKEQLIINKFKEKITADIKVTDEEIKKFYDENKAMFELPAPEIRASHILVDTQEEAEKILAQIKAGADFAELAKKYSKDPATKDIGGDLGYFSKGKMDAEFEKAAFALKTGQVSDVVKTSFGYHIIKVTGERNSLSFEDAKSYIKSHLEDSKREEEFNKHIEEWKKQAKIEKYL</sequence>
<dbReference type="Pfam" id="PF13616">
    <property type="entry name" value="Rotamase_3"/>
    <property type="match status" value="1"/>
</dbReference>
<dbReference type="InterPro" id="IPR027304">
    <property type="entry name" value="Trigger_fact/SurA_dom_sf"/>
</dbReference>
<evidence type="ECO:0000259" key="8">
    <source>
        <dbReference type="PROSITE" id="PS50198"/>
    </source>
</evidence>
<dbReference type="InterPro" id="IPR000297">
    <property type="entry name" value="PPIase_PpiC"/>
</dbReference>
<dbReference type="GO" id="GO:0003755">
    <property type="term" value="F:peptidyl-prolyl cis-trans isomerase activity"/>
    <property type="evidence" value="ECO:0007669"/>
    <property type="project" value="UniProtKB-KW"/>
</dbReference>
<dbReference type="Gene3D" id="3.10.50.40">
    <property type="match status" value="1"/>
</dbReference>
<reference evidence="9" key="1">
    <citation type="journal article" date="2016" name="Genome Announc.">
        <title>Draft Genome Sequence of the Syntrophic Lactate-Degrading Bacterium Tepidanaerobacter syntrophicus JLT.</title>
        <authorList>
            <person name="Matsuura N."/>
            <person name="Ohashi A."/>
            <person name="Tourlousse D.M."/>
            <person name="Sekiguchi Y."/>
        </authorList>
    </citation>
    <scope>NUCLEOTIDE SEQUENCE [LARGE SCALE GENOMIC DNA]</scope>
    <source>
        <strain evidence="9">JL</strain>
    </source>
</reference>
<evidence type="ECO:0000256" key="3">
    <source>
        <dbReference type="ARBA" id="ARBA00022729"/>
    </source>
</evidence>
<dbReference type="STRING" id="224999.GCA_001485475_00720"/>
<dbReference type="InterPro" id="IPR046357">
    <property type="entry name" value="PPIase_dom_sf"/>
</dbReference>
<dbReference type="SUPFAM" id="SSF109998">
    <property type="entry name" value="Triger factor/SurA peptide-binding domain-like"/>
    <property type="match status" value="1"/>
</dbReference>
<dbReference type="InterPro" id="IPR050245">
    <property type="entry name" value="PrsA_foldase"/>
</dbReference>
<evidence type="ECO:0000256" key="4">
    <source>
        <dbReference type="ARBA" id="ARBA00023110"/>
    </source>
</evidence>
<dbReference type="EC" id="5.2.1.8" evidence="2"/>
<feature type="chain" id="PRO_5038433562" description="peptidylprolyl isomerase" evidence="7">
    <location>
        <begin position="22"/>
        <end position="322"/>
    </location>
</feature>
<evidence type="ECO:0000256" key="7">
    <source>
        <dbReference type="SAM" id="SignalP"/>
    </source>
</evidence>
<dbReference type="PROSITE" id="PS51257">
    <property type="entry name" value="PROKAR_LIPOPROTEIN"/>
    <property type="match status" value="1"/>
</dbReference>
<accession>A0A0U9HDJ2</accession>
<dbReference type="OrthoDB" id="14196at2"/>
<dbReference type="PROSITE" id="PS01096">
    <property type="entry name" value="PPIC_PPIASE_1"/>
    <property type="match status" value="1"/>
</dbReference>
<evidence type="ECO:0000256" key="2">
    <source>
        <dbReference type="ARBA" id="ARBA00013194"/>
    </source>
</evidence>
<keyword evidence="5 6" id="KW-0413">Isomerase</keyword>
<organism evidence="9">
    <name type="scientific">Tepidanaerobacter syntrophicus</name>
    <dbReference type="NCBI Taxonomy" id="224999"/>
    <lineage>
        <taxon>Bacteria</taxon>
        <taxon>Bacillati</taxon>
        <taxon>Bacillota</taxon>
        <taxon>Clostridia</taxon>
        <taxon>Thermosediminibacterales</taxon>
        <taxon>Tepidanaerobacteraceae</taxon>
        <taxon>Tepidanaerobacter</taxon>
    </lineage>
</organism>
<dbReference type="PANTHER" id="PTHR47245">
    <property type="entry name" value="PEPTIDYLPROLYL ISOMERASE"/>
    <property type="match status" value="1"/>
</dbReference>
<keyword evidence="4 6" id="KW-0697">Rotamase</keyword>
<feature type="signal peptide" evidence="7">
    <location>
        <begin position="1"/>
        <end position="21"/>
    </location>
</feature>